<dbReference type="Proteomes" id="UP000510660">
    <property type="component" value="Chromosome"/>
</dbReference>
<feature type="transmembrane region" description="Helical" evidence="1">
    <location>
        <begin position="21"/>
        <end position="40"/>
    </location>
</feature>
<feature type="transmembrane region" description="Helical" evidence="1">
    <location>
        <begin position="106"/>
        <end position="135"/>
    </location>
</feature>
<gene>
    <name evidence="2" type="ORF">GTO85_05825</name>
</gene>
<evidence type="ECO:0000313" key="3">
    <source>
        <dbReference type="Proteomes" id="UP000510660"/>
    </source>
</evidence>
<proteinExistence type="predicted"/>
<protein>
    <submittedName>
        <fullName evidence="2">ABC transporter permease</fullName>
    </submittedName>
</protein>
<feature type="transmembrane region" description="Helical" evidence="1">
    <location>
        <begin position="198"/>
        <end position="218"/>
    </location>
</feature>
<dbReference type="AlphaFoldDB" id="A0A7H9E9Q7"/>
<feature type="transmembrane region" description="Helical" evidence="1">
    <location>
        <begin position="164"/>
        <end position="186"/>
    </location>
</feature>
<reference evidence="2 3" key="1">
    <citation type="submission" date="2020-01" db="EMBL/GenBank/DDBJ databases">
        <title>Complete and circular genome sequences of six lactobacillus isolates from horses.</title>
        <authorList>
            <person name="Hassan H.M."/>
        </authorList>
    </citation>
    <scope>NUCLEOTIDE SEQUENCE [LARGE SCALE GENOMIC DNA]</scope>
    <source>
        <strain evidence="2 3">1D</strain>
    </source>
</reference>
<keyword evidence="1" id="KW-0812">Transmembrane</keyword>
<organism evidence="2 3">
    <name type="scientific">Lactobacillus crispatus</name>
    <dbReference type="NCBI Taxonomy" id="47770"/>
    <lineage>
        <taxon>Bacteria</taxon>
        <taxon>Bacillati</taxon>
        <taxon>Bacillota</taxon>
        <taxon>Bacilli</taxon>
        <taxon>Lactobacillales</taxon>
        <taxon>Lactobacillaceae</taxon>
        <taxon>Lactobacillus</taxon>
    </lineage>
</organism>
<accession>A0A7H9E9Q7</accession>
<dbReference type="EMBL" id="CP047415">
    <property type="protein sequence ID" value="QLL73912.1"/>
    <property type="molecule type" value="Genomic_DNA"/>
</dbReference>
<keyword evidence="1" id="KW-1133">Transmembrane helix</keyword>
<evidence type="ECO:0000313" key="2">
    <source>
        <dbReference type="EMBL" id="QLL73912.1"/>
    </source>
</evidence>
<dbReference type="RefSeq" id="WP_180862129.1">
    <property type="nucleotide sequence ID" value="NZ_CP047415.1"/>
</dbReference>
<evidence type="ECO:0000256" key="1">
    <source>
        <dbReference type="SAM" id="Phobius"/>
    </source>
</evidence>
<feature type="transmembrane region" description="Helical" evidence="1">
    <location>
        <begin position="60"/>
        <end position="85"/>
    </location>
</feature>
<name>A0A7H9E9Q7_9LACO</name>
<keyword evidence="1" id="KW-0472">Membrane</keyword>
<sequence length="272" mass="31044">MTSFKALFKQMFGQKRRYADLVLLLQVFAVLFLLVMALWDKSNFVYLNFVYLNIDKNSNWIDYILSAGMITTPVADVIFLGLLCWQNEKINLSQTWQLAPISSVKIWLTNMFSSFVECIYIFIIQVVLGFLVAMADNLSHHLPLLYAMIDSKFNWSDFSPVIEFLLFLSGLVLVIFTFVSFANFLTRAIVDQLPFNNNILIKLFVMALIVIIAVLIAGKLNDQITTMYLRHLAKENDLFGVSTTEYFAGAIVLGVIDSYLISKLVEPKIVSR</sequence>
<feature type="transmembrane region" description="Helical" evidence="1">
    <location>
        <begin position="238"/>
        <end position="262"/>
    </location>
</feature>